<dbReference type="GO" id="GO:0010309">
    <property type="term" value="F:acireductone dioxygenase [iron(II)-requiring] activity"/>
    <property type="evidence" value="ECO:0007669"/>
    <property type="project" value="UniProtKB-UniRule"/>
</dbReference>
<keyword evidence="6 11" id="KW-0223">Dioxygenase</keyword>
<evidence type="ECO:0000256" key="6">
    <source>
        <dbReference type="ARBA" id="ARBA00022964"/>
    </source>
</evidence>
<organism evidence="12 13">
    <name type="scientific">Naegleria fowleri</name>
    <name type="common">Brain eating amoeba</name>
    <dbReference type="NCBI Taxonomy" id="5763"/>
    <lineage>
        <taxon>Eukaryota</taxon>
        <taxon>Discoba</taxon>
        <taxon>Heterolobosea</taxon>
        <taxon>Tetramitia</taxon>
        <taxon>Eutetramitia</taxon>
        <taxon>Vahlkampfiidae</taxon>
        <taxon>Naegleria</taxon>
    </lineage>
</organism>
<comment type="subcellular location">
    <subcellularLocation>
        <location evidence="11">Cytoplasm</location>
    </subcellularLocation>
    <subcellularLocation>
        <location evidence="11">Nucleus</location>
    </subcellularLocation>
</comment>
<dbReference type="OrthoDB" id="1867259at2759"/>
<feature type="binding site" evidence="11">
    <location>
        <position position="81"/>
    </location>
    <ligand>
        <name>Ni(2+)</name>
        <dbReference type="ChEBI" id="CHEBI:49786"/>
        <note>for nickel-dependent acireductone dioxygenase activity</note>
    </ligand>
</feature>
<dbReference type="VEuPathDB" id="AmoebaDB:NfTy_043530"/>
<evidence type="ECO:0000256" key="8">
    <source>
        <dbReference type="ARBA" id="ARBA00023004"/>
    </source>
</evidence>
<proteinExistence type="inferred from homology"/>
<dbReference type="AlphaFoldDB" id="A0A6A5BLL3"/>
<dbReference type="InterPro" id="IPR004313">
    <property type="entry name" value="ARD"/>
</dbReference>
<evidence type="ECO:0000313" key="13">
    <source>
        <dbReference type="Proteomes" id="UP000444721"/>
    </source>
</evidence>
<dbReference type="CDD" id="cd02232">
    <property type="entry name" value="cupin_ARD"/>
    <property type="match status" value="1"/>
</dbReference>
<dbReference type="InterPro" id="IPR027496">
    <property type="entry name" value="ARD_euk"/>
</dbReference>
<gene>
    <name evidence="12" type="ORF">FDP41_005993</name>
</gene>
<dbReference type="GO" id="GO:0010308">
    <property type="term" value="F:acireductone dioxygenase (Ni2+-requiring) activity"/>
    <property type="evidence" value="ECO:0007669"/>
    <property type="project" value="UniProtKB-UniRule"/>
</dbReference>
<sequence length="175" mass="20891">MVRAYYLEQPEKSVSLEELESTIGVMYTYIDHHDYEGRIQEICKEHGYGHRSMVYLFKEKMPNIDEMLPKFFEEHVHEFEEIRYIVDGSGIFDVRDKQDEWIRVHVEAGDLLVLPAGIYHRFTLDEKKYAIAMRLFLEVMTEPVWTPFNRNLGTVEEMQCRKNYVEKFNLSVKAI</sequence>
<comment type="catalytic activity">
    <reaction evidence="11">
        <text>1,2-dihydroxy-5-(methylsulfanyl)pent-1-en-3-one + O2 = 3-(methylsulfanyl)propanoate + CO + formate + 2 H(+)</text>
        <dbReference type="Rhea" id="RHEA:14161"/>
        <dbReference type="ChEBI" id="CHEBI:15378"/>
        <dbReference type="ChEBI" id="CHEBI:15379"/>
        <dbReference type="ChEBI" id="CHEBI:15740"/>
        <dbReference type="ChEBI" id="CHEBI:17245"/>
        <dbReference type="ChEBI" id="CHEBI:49016"/>
        <dbReference type="ChEBI" id="CHEBI:49252"/>
        <dbReference type="EC" id="1.13.11.53"/>
    </reaction>
</comment>
<dbReference type="GO" id="GO:0019509">
    <property type="term" value="P:L-methionine salvage from methylthioadenosine"/>
    <property type="evidence" value="ECO:0007669"/>
    <property type="project" value="UniProtKB-UniRule"/>
</dbReference>
<keyword evidence="10 11" id="KW-0539">Nucleus</keyword>
<keyword evidence="9 11" id="KW-0486">Methionine biosynthesis</keyword>
<dbReference type="RefSeq" id="XP_044559954.1">
    <property type="nucleotide sequence ID" value="XM_044709579.1"/>
</dbReference>
<dbReference type="PANTHER" id="PTHR23418:SF0">
    <property type="entry name" value="ACIREDUCTONE DIOXYGENASE"/>
    <property type="match status" value="1"/>
</dbReference>
<feature type="binding site" evidence="11">
    <location>
        <position position="77"/>
    </location>
    <ligand>
        <name>Ni(2+)</name>
        <dbReference type="ChEBI" id="CHEBI:49786"/>
        <note>for nickel-dependent acireductone dioxygenase activity</note>
    </ligand>
</feature>
<name>A0A6A5BLL3_NAEFO</name>
<dbReference type="EC" id="1.13.11.53" evidence="11"/>
<dbReference type="InterPro" id="IPR011051">
    <property type="entry name" value="RmlC_Cupin_sf"/>
</dbReference>
<comment type="catalytic activity">
    <reaction evidence="1 11">
        <text>1,2-dihydroxy-5-(methylsulfanyl)pent-1-en-3-one + O2 = 4-methylsulfanyl-2-oxobutanoate + formate + 2 H(+)</text>
        <dbReference type="Rhea" id="RHEA:24504"/>
        <dbReference type="ChEBI" id="CHEBI:15378"/>
        <dbReference type="ChEBI" id="CHEBI:15379"/>
        <dbReference type="ChEBI" id="CHEBI:15740"/>
        <dbReference type="ChEBI" id="CHEBI:16723"/>
        <dbReference type="ChEBI" id="CHEBI:49252"/>
        <dbReference type="EC" id="1.13.11.54"/>
    </reaction>
</comment>
<reference evidence="12 13" key="1">
    <citation type="journal article" date="2019" name="Sci. Rep.">
        <title>Nanopore sequencing improves the draft genome of the human pathogenic amoeba Naegleria fowleri.</title>
        <authorList>
            <person name="Liechti N."/>
            <person name="Schurch N."/>
            <person name="Bruggmann R."/>
            <person name="Wittwer M."/>
        </authorList>
    </citation>
    <scope>NUCLEOTIDE SEQUENCE [LARGE SCALE GENOMIC DNA]</scope>
    <source>
        <strain evidence="12 13">ATCC 30894</strain>
    </source>
</reference>
<dbReference type="UniPathway" id="UPA00904">
    <property type="reaction ID" value="UER00878"/>
</dbReference>
<dbReference type="GO" id="GO:0016151">
    <property type="term" value="F:nickel cation binding"/>
    <property type="evidence" value="ECO:0007669"/>
    <property type="project" value="UniProtKB-UniRule"/>
</dbReference>
<dbReference type="Pfam" id="PF03079">
    <property type="entry name" value="ARD"/>
    <property type="match status" value="1"/>
</dbReference>
<dbReference type="HAMAP" id="MF_03154">
    <property type="entry name" value="Salvage_MtnD_euk"/>
    <property type="match status" value="1"/>
</dbReference>
<keyword evidence="13" id="KW-1185">Reference proteome</keyword>
<evidence type="ECO:0000256" key="7">
    <source>
        <dbReference type="ARBA" id="ARBA00023002"/>
    </source>
</evidence>
<comment type="function">
    <text evidence="11">Catalyzes 2 different reactions between oxygen and the acireductone 1,2-dihydroxy-3-keto-5-methylthiopentene (DHK-MTPene) depending upon the metal bound in the active site. Fe-containing acireductone dioxygenase (Fe-ARD) produces formate and 2-keto-4-methylthiobutyrate (KMTB), the alpha-ketoacid precursor of methionine in the methionine recycle pathway. Ni-containing acireductone dioxygenase (Ni-ARD) produces methylthiopropionate, carbon monoxide and formate, and does not lie on the methionine recycle pathway.</text>
</comment>
<dbReference type="SUPFAM" id="SSF51182">
    <property type="entry name" value="RmlC-like cupins"/>
    <property type="match status" value="1"/>
</dbReference>
<keyword evidence="8 11" id="KW-0408">Iron</keyword>
<keyword evidence="2 11" id="KW-0963">Cytoplasm</keyword>
<dbReference type="VEuPathDB" id="AmoebaDB:NF0114490"/>
<comment type="caution">
    <text evidence="12">The sequence shown here is derived from an EMBL/GenBank/DDBJ whole genome shotgun (WGS) entry which is preliminary data.</text>
</comment>
<dbReference type="GO" id="GO:0005506">
    <property type="term" value="F:iron ion binding"/>
    <property type="evidence" value="ECO:0007669"/>
    <property type="project" value="UniProtKB-UniRule"/>
</dbReference>
<dbReference type="GeneID" id="68113211"/>
<evidence type="ECO:0000256" key="3">
    <source>
        <dbReference type="ARBA" id="ARBA00022596"/>
    </source>
</evidence>
<keyword evidence="3 11" id="KW-0533">Nickel</keyword>
<dbReference type="EC" id="1.13.11.54" evidence="11"/>
<feature type="binding site" evidence="11">
    <location>
        <position position="120"/>
    </location>
    <ligand>
        <name>Ni(2+)</name>
        <dbReference type="ChEBI" id="CHEBI:49786"/>
        <note>for nickel-dependent acireductone dioxygenase activity</note>
    </ligand>
</feature>
<dbReference type="InterPro" id="IPR014710">
    <property type="entry name" value="RmlC-like_jellyroll"/>
</dbReference>
<dbReference type="VEuPathDB" id="AmoebaDB:FDP41_005993"/>
<feature type="binding site" evidence="11">
    <location>
        <position position="75"/>
    </location>
    <ligand>
        <name>Ni(2+)</name>
        <dbReference type="ChEBI" id="CHEBI:49786"/>
        <note>for nickel-dependent acireductone dioxygenase activity</note>
    </ligand>
</feature>
<evidence type="ECO:0000313" key="12">
    <source>
        <dbReference type="EMBL" id="KAF0975241.1"/>
    </source>
</evidence>
<keyword evidence="5 11" id="KW-0479">Metal-binding</keyword>
<evidence type="ECO:0000256" key="5">
    <source>
        <dbReference type="ARBA" id="ARBA00022723"/>
    </source>
</evidence>
<dbReference type="Gene3D" id="2.60.120.10">
    <property type="entry name" value="Jelly Rolls"/>
    <property type="match status" value="1"/>
</dbReference>
<dbReference type="EMBL" id="VFQX01000048">
    <property type="protein sequence ID" value="KAF0975241.1"/>
    <property type="molecule type" value="Genomic_DNA"/>
</dbReference>
<evidence type="ECO:0000256" key="4">
    <source>
        <dbReference type="ARBA" id="ARBA00022605"/>
    </source>
</evidence>
<feature type="binding site" evidence="11">
    <location>
        <position position="81"/>
    </location>
    <ligand>
        <name>Fe(2+)</name>
        <dbReference type="ChEBI" id="CHEBI:29033"/>
        <note>for iron-dependent acireductone dioxygenase activity</note>
    </ligand>
</feature>
<comment type="cofactor">
    <cofactor evidence="11">
        <name>Fe(2+)</name>
        <dbReference type="ChEBI" id="CHEBI:29033"/>
    </cofactor>
    <cofactor evidence="11">
        <name>Ni(2+)</name>
        <dbReference type="ChEBI" id="CHEBI:49786"/>
    </cofactor>
    <text evidence="11">Binds either 1 Fe or Ni cation per monomer. Iron-binding promotes an acireductone dioxygenase reaction producing 2-keto-4-methylthiobutyrate, while nickel-binding promotes an acireductone dioxygenase reaction producing 3-(methylsulfanyl)propanoate.</text>
</comment>
<evidence type="ECO:0000256" key="9">
    <source>
        <dbReference type="ARBA" id="ARBA00023167"/>
    </source>
</evidence>
<feature type="binding site" evidence="11">
    <location>
        <position position="77"/>
    </location>
    <ligand>
        <name>Fe(2+)</name>
        <dbReference type="ChEBI" id="CHEBI:29033"/>
        <note>for iron-dependent acireductone dioxygenase activity</note>
    </ligand>
</feature>
<protein>
    <recommendedName>
        <fullName evidence="11">Acireductone dioxygenase</fullName>
    </recommendedName>
    <alternativeName>
        <fullName evidence="11">Acireductone dioxygenase (Fe(2+)-requiring)</fullName>
        <shortName evidence="11">ARD'</shortName>
        <shortName evidence="11">Fe-ARD</shortName>
        <ecNumber evidence="11">1.13.11.54</ecNumber>
    </alternativeName>
    <alternativeName>
        <fullName evidence="11">Acireductone dioxygenase (Ni(2+)-requiring)</fullName>
        <shortName evidence="11">ARD</shortName>
        <shortName evidence="11">Ni-ARD</shortName>
        <ecNumber evidence="11">1.13.11.53</ecNumber>
    </alternativeName>
</protein>
<dbReference type="PANTHER" id="PTHR23418">
    <property type="entry name" value="ACIREDUCTONE DIOXYGENASE"/>
    <property type="match status" value="1"/>
</dbReference>
<feature type="binding site" evidence="11">
    <location>
        <position position="75"/>
    </location>
    <ligand>
        <name>Fe(2+)</name>
        <dbReference type="ChEBI" id="CHEBI:29033"/>
        <note>for iron-dependent acireductone dioxygenase activity</note>
    </ligand>
</feature>
<dbReference type="OMA" id="WYMDESQ"/>
<dbReference type="GO" id="GO:0005737">
    <property type="term" value="C:cytoplasm"/>
    <property type="evidence" value="ECO:0007669"/>
    <property type="project" value="UniProtKB-SubCell"/>
</dbReference>
<evidence type="ECO:0000256" key="11">
    <source>
        <dbReference type="HAMAP-Rule" id="MF_03154"/>
    </source>
</evidence>
<evidence type="ECO:0000256" key="1">
    <source>
        <dbReference type="ARBA" id="ARBA00000428"/>
    </source>
</evidence>
<dbReference type="Proteomes" id="UP000444721">
    <property type="component" value="Unassembled WGS sequence"/>
</dbReference>
<evidence type="ECO:0000256" key="10">
    <source>
        <dbReference type="ARBA" id="ARBA00023242"/>
    </source>
</evidence>
<dbReference type="GO" id="GO:0005634">
    <property type="term" value="C:nucleus"/>
    <property type="evidence" value="ECO:0007669"/>
    <property type="project" value="UniProtKB-SubCell"/>
</dbReference>
<dbReference type="FunFam" id="2.60.120.10:FF:000099">
    <property type="entry name" value="1,2-dihydroxy-3-keto-5-methylthiopentene dioxygenase"/>
    <property type="match status" value="1"/>
</dbReference>
<keyword evidence="4 11" id="KW-0028">Amino-acid biosynthesis</keyword>
<accession>A0A6A5BLL3</accession>
<comment type="pathway">
    <text evidence="11">Amino-acid biosynthesis; L-methionine biosynthesis via salvage pathway; L-methionine from S-methyl-5-thio-alpha-D-ribose 1-phosphate: step 5/6.</text>
</comment>
<feature type="binding site" evidence="11">
    <location>
        <position position="120"/>
    </location>
    <ligand>
        <name>Fe(2+)</name>
        <dbReference type="ChEBI" id="CHEBI:29033"/>
        <note>for iron-dependent acireductone dioxygenase activity</note>
    </ligand>
</feature>
<evidence type="ECO:0000256" key="2">
    <source>
        <dbReference type="ARBA" id="ARBA00022490"/>
    </source>
</evidence>
<keyword evidence="7 11" id="KW-0560">Oxidoreductase</keyword>
<comment type="similarity">
    <text evidence="11">Belongs to the acireductone dioxygenase (ARD) family.</text>
</comment>